<dbReference type="Proteomes" id="UP000006523">
    <property type="component" value="Segment"/>
</dbReference>
<dbReference type="KEGG" id="vg:10327559"/>
<accession>E3SI76</accession>
<gene>
    <name evidence="1" type="ORF">SSM1_069</name>
</gene>
<name>E3SI76_9CAUD</name>
<dbReference type="GeneID" id="10327559"/>
<evidence type="ECO:0000313" key="2">
    <source>
        <dbReference type="Proteomes" id="UP000006523"/>
    </source>
</evidence>
<organism evidence="1 2">
    <name type="scientific">Synechococcus phage S-SM1</name>
    <dbReference type="NCBI Taxonomy" id="444859"/>
    <lineage>
        <taxon>Viruses</taxon>
        <taxon>Duplodnaviria</taxon>
        <taxon>Heunggongvirae</taxon>
        <taxon>Uroviricota</taxon>
        <taxon>Caudoviricetes</taxon>
        <taxon>Pantevenvirales</taxon>
        <taxon>Kyanoviridae</taxon>
        <taxon>Thetisvirus</taxon>
        <taxon>Thetisvirus ssm1</taxon>
    </lineage>
</organism>
<sequence>MTNLKPLVNLSMNKDRWRVSWKRQKKVNGFTSTQSVVVYGIENVEHVIKTMVPTDDWDVTPA</sequence>
<proteinExistence type="predicted"/>
<dbReference type="RefSeq" id="YP_004322960.1">
    <property type="nucleotide sequence ID" value="NC_015282.1"/>
</dbReference>
<dbReference type="OrthoDB" id="26374at10239"/>
<dbReference type="EMBL" id="GU071094">
    <property type="protein sequence ID" value="ADO97281.1"/>
    <property type="molecule type" value="Genomic_DNA"/>
</dbReference>
<reference evidence="1 2" key="1">
    <citation type="journal article" date="2010" name="Environ. Microbiol.">
        <title>Genomic analysis of oceanic cyanobacterial myoviruses compared with T4-like myoviruses from diverse hosts and environments.</title>
        <authorList>
            <person name="Sullivan M.B."/>
            <person name="Huang K.H."/>
            <person name="Ignacio-Espinoza J.C."/>
            <person name="Berlin A.M."/>
            <person name="Kelly L."/>
            <person name="Weigele P.R."/>
            <person name="DeFrancesco A.S."/>
            <person name="Kern S.E."/>
            <person name="Thompson L.R."/>
            <person name="Young S."/>
            <person name="Yandava C."/>
            <person name="Fu R."/>
            <person name="Krastins B."/>
            <person name="Chase M."/>
            <person name="Sarracino D."/>
            <person name="Osburne M.S."/>
            <person name="Henn M.R."/>
            <person name="Chisholm S.W."/>
        </authorList>
    </citation>
    <scope>NUCLEOTIDE SEQUENCE [LARGE SCALE GENOMIC DNA]</scope>
    <source>
        <strain evidence="1">6501-1</strain>
    </source>
</reference>
<keyword evidence="2" id="KW-1185">Reference proteome</keyword>
<protein>
    <submittedName>
        <fullName evidence="1">Uncharacterized protein</fullName>
    </submittedName>
</protein>
<evidence type="ECO:0000313" key="1">
    <source>
        <dbReference type="EMBL" id="ADO97281.1"/>
    </source>
</evidence>